<keyword evidence="10" id="KW-1185">Reference proteome</keyword>
<accession>A0A0P1IL72</accession>
<proteinExistence type="inferred from homology"/>
<dbReference type="RefSeq" id="WP_058309453.1">
    <property type="nucleotide sequence ID" value="NZ_CYTW01000001.1"/>
</dbReference>
<comment type="subcellular location">
    <subcellularLocation>
        <location evidence="7">Cytoplasm</location>
    </subcellularLocation>
</comment>
<evidence type="ECO:0000313" key="9">
    <source>
        <dbReference type="EMBL" id="CUJ82661.1"/>
    </source>
</evidence>
<dbReference type="EC" id="1.16.3.2" evidence="7"/>
<dbReference type="InterPro" id="IPR001519">
    <property type="entry name" value="Ferritin"/>
</dbReference>
<keyword evidence="4 9" id="KW-0560">Oxidoreductase</keyword>
<dbReference type="InterPro" id="IPR008331">
    <property type="entry name" value="Ferritin_DPS_dom"/>
</dbReference>
<evidence type="ECO:0000256" key="5">
    <source>
        <dbReference type="ARBA" id="ARBA00023004"/>
    </source>
</evidence>
<evidence type="ECO:0000256" key="1">
    <source>
        <dbReference type="ARBA" id="ARBA00006950"/>
    </source>
</evidence>
<gene>
    <name evidence="9" type="primary">bfrB</name>
    <name evidence="9" type="ORF">PH7735_00173</name>
</gene>
<feature type="domain" description="Ferritin-like diiron" evidence="8">
    <location>
        <begin position="1"/>
        <end position="146"/>
    </location>
</feature>
<dbReference type="InterPro" id="IPR009040">
    <property type="entry name" value="Ferritin-like_diiron"/>
</dbReference>
<dbReference type="Gene3D" id="1.20.1260.10">
    <property type="match status" value="1"/>
</dbReference>
<dbReference type="CDD" id="cd01055">
    <property type="entry name" value="Nonheme_Ferritin"/>
    <property type="match status" value="1"/>
</dbReference>
<reference evidence="10" key="1">
    <citation type="submission" date="2015-09" db="EMBL/GenBank/DDBJ databases">
        <authorList>
            <person name="Rodrigo-Torres Lidia"/>
            <person name="Arahal R.David."/>
        </authorList>
    </citation>
    <scope>NUCLEOTIDE SEQUENCE [LARGE SCALE GENOMIC DNA]</scope>
    <source>
        <strain evidence="10">CECT 7735</strain>
    </source>
</reference>
<dbReference type="PROSITE" id="PS50905">
    <property type="entry name" value="FERRITIN_LIKE"/>
    <property type="match status" value="1"/>
</dbReference>
<dbReference type="STRING" id="1715693.PH7735_00173"/>
<evidence type="ECO:0000256" key="6">
    <source>
        <dbReference type="PIRSR" id="PIRSR601519-1"/>
    </source>
</evidence>
<protein>
    <recommendedName>
        <fullName evidence="7">Ferritin</fullName>
        <ecNumber evidence="7">1.16.3.2</ecNumber>
    </recommendedName>
</protein>
<comment type="catalytic activity">
    <reaction evidence="7">
        <text>4 Fe(2+) + O2 + 6 H2O = 4 iron(III) oxide-hydroxide + 12 H(+)</text>
        <dbReference type="Rhea" id="RHEA:11972"/>
        <dbReference type="ChEBI" id="CHEBI:15377"/>
        <dbReference type="ChEBI" id="CHEBI:15378"/>
        <dbReference type="ChEBI" id="CHEBI:15379"/>
        <dbReference type="ChEBI" id="CHEBI:29033"/>
        <dbReference type="ChEBI" id="CHEBI:78619"/>
        <dbReference type="EC" id="1.16.3.2"/>
    </reaction>
</comment>
<dbReference type="InterPro" id="IPR012347">
    <property type="entry name" value="Ferritin-like"/>
</dbReference>
<keyword evidence="5 6" id="KW-0408">Iron</keyword>
<dbReference type="GO" id="GO:0006879">
    <property type="term" value="P:intracellular iron ion homeostasis"/>
    <property type="evidence" value="ECO:0007669"/>
    <property type="project" value="UniProtKB-KW"/>
</dbReference>
<evidence type="ECO:0000256" key="7">
    <source>
        <dbReference type="RuleBase" id="RU361145"/>
    </source>
</evidence>
<dbReference type="Pfam" id="PF00210">
    <property type="entry name" value="Ferritin"/>
    <property type="match status" value="1"/>
</dbReference>
<dbReference type="GO" id="GO:0006826">
    <property type="term" value="P:iron ion transport"/>
    <property type="evidence" value="ECO:0007669"/>
    <property type="project" value="InterPro"/>
</dbReference>
<dbReference type="GO" id="GO:0008198">
    <property type="term" value="F:ferrous iron binding"/>
    <property type="evidence" value="ECO:0007669"/>
    <property type="project" value="TreeGrafter"/>
</dbReference>
<dbReference type="Proteomes" id="UP000051870">
    <property type="component" value="Unassembled WGS sequence"/>
</dbReference>
<sequence length="171" mass="19163">MKMNPEVAEALNAQINAELQASYTYLSMAAYFDSVALPGFAAWFRSQSLEENEHAMRIYDFVVKREGRVVLEGNSKPKGSYNTPETAIAAALEMEQGVTAQINALFALAKEHDDYSAQHMLNWFLDEQIEEEDVFATVLDKARAADGNRWFLLELDKELGAERPLPSPDDA</sequence>
<dbReference type="GO" id="GO:0005829">
    <property type="term" value="C:cytosol"/>
    <property type="evidence" value="ECO:0007669"/>
    <property type="project" value="TreeGrafter"/>
</dbReference>
<dbReference type="EMBL" id="CYTW01000001">
    <property type="protein sequence ID" value="CUJ82661.1"/>
    <property type="molecule type" value="Genomic_DNA"/>
</dbReference>
<dbReference type="PANTHER" id="PTHR11431">
    <property type="entry name" value="FERRITIN"/>
    <property type="match status" value="1"/>
</dbReference>
<dbReference type="SUPFAM" id="SSF47240">
    <property type="entry name" value="Ferritin-like"/>
    <property type="match status" value="1"/>
</dbReference>
<comment type="similarity">
    <text evidence="1 7">Belongs to the ferritin family. Prokaryotic subfamily.</text>
</comment>
<feature type="binding site" evidence="6">
    <location>
        <position position="18"/>
    </location>
    <ligand>
        <name>Fe cation</name>
        <dbReference type="ChEBI" id="CHEBI:24875"/>
        <label>1</label>
    </ligand>
</feature>
<evidence type="ECO:0000259" key="8">
    <source>
        <dbReference type="PROSITE" id="PS50905"/>
    </source>
</evidence>
<feature type="binding site" evidence="6">
    <location>
        <position position="128"/>
    </location>
    <ligand>
        <name>Fe cation</name>
        <dbReference type="ChEBI" id="CHEBI:24875"/>
        <label>1</label>
    </ligand>
</feature>
<feature type="binding site" evidence="6">
    <location>
        <position position="51"/>
    </location>
    <ligand>
        <name>Fe cation</name>
        <dbReference type="ChEBI" id="CHEBI:24875"/>
        <label>1</label>
    </ligand>
</feature>
<dbReference type="PANTHER" id="PTHR11431:SF127">
    <property type="entry name" value="BACTERIAL NON-HEME FERRITIN"/>
    <property type="match status" value="1"/>
</dbReference>
<keyword evidence="7" id="KW-0963">Cytoplasm</keyword>
<keyword evidence="3 6" id="KW-0479">Metal-binding</keyword>
<dbReference type="GO" id="GO:0004322">
    <property type="term" value="F:ferroxidase activity"/>
    <property type="evidence" value="ECO:0007669"/>
    <property type="project" value="TreeGrafter"/>
</dbReference>
<name>A0A0P1IL72_9RHOB</name>
<dbReference type="GO" id="GO:0008199">
    <property type="term" value="F:ferric iron binding"/>
    <property type="evidence" value="ECO:0007669"/>
    <property type="project" value="InterPro"/>
</dbReference>
<dbReference type="InterPro" id="IPR009078">
    <property type="entry name" value="Ferritin-like_SF"/>
</dbReference>
<evidence type="ECO:0000256" key="4">
    <source>
        <dbReference type="ARBA" id="ARBA00023002"/>
    </source>
</evidence>
<dbReference type="AlphaFoldDB" id="A0A0P1IL72"/>
<keyword evidence="2 7" id="KW-0409">Iron storage</keyword>
<evidence type="ECO:0000256" key="3">
    <source>
        <dbReference type="ARBA" id="ARBA00022723"/>
    </source>
</evidence>
<evidence type="ECO:0000256" key="2">
    <source>
        <dbReference type="ARBA" id="ARBA00022434"/>
    </source>
</evidence>
<evidence type="ECO:0000313" key="10">
    <source>
        <dbReference type="Proteomes" id="UP000051870"/>
    </source>
</evidence>
<comment type="function">
    <text evidence="7">Iron-storage protein.</text>
</comment>
<feature type="binding site" evidence="6">
    <location>
        <position position="95"/>
    </location>
    <ligand>
        <name>Fe cation</name>
        <dbReference type="ChEBI" id="CHEBI:24875"/>
        <label>1</label>
    </ligand>
</feature>
<organism evidence="9 10">
    <name type="scientific">Shimia thalassica</name>
    <dbReference type="NCBI Taxonomy" id="1715693"/>
    <lineage>
        <taxon>Bacteria</taxon>
        <taxon>Pseudomonadati</taxon>
        <taxon>Pseudomonadota</taxon>
        <taxon>Alphaproteobacteria</taxon>
        <taxon>Rhodobacterales</taxon>
        <taxon>Roseobacteraceae</taxon>
    </lineage>
</organism>
<dbReference type="InterPro" id="IPR041719">
    <property type="entry name" value="Ferritin_prok"/>
</dbReference>
<feature type="binding site" evidence="6">
    <location>
        <position position="54"/>
    </location>
    <ligand>
        <name>Fe cation</name>
        <dbReference type="ChEBI" id="CHEBI:24875"/>
        <label>1</label>
    </ligand>
</feature>
<dbReference type="GeneID" id="83879272"/>